<reference evidence="3" key="1">
    <citation type="submission" date="2025-08" db="UniProtKB">
        <authorList>
            <consortium name="RefSeq"/>
        </authorList>
    </citation>
    <scope>IDENTIFICATION</scope>
    <source>
        <strain evidence="3">15112-1751.03</strain>
        <tissue evidence="3">Whole Adult</tissue>
    </source>
</reference>
<feature type="domain" description="Endonuclease/exonuclease/phosphatase" evidence="1">
    <location>
        <begin position="70"/>
        <end position="341"/>
    </location>
</feature>
<dbReference type="PANTHER" id="PTHR12121">
    <property type="entry name" value="CARBON CATABOLITE REPRESSOR PROTEIN 4"/>
    <property type="match status" value="1"/>
</dbReference>
<evidence type="ECO:0000313" key="3">
    <source>
        <dbReference type="RefSeq" id="XP_034111709.1"/>
    </source>
</evidence>
<gene>
    <name evidence="3" type="primary">LOC117572741</name>
</gene>
<dbReference type="Gene3D" id="3.60.10.10">
    <property type="entry name" value="Endonuclease/exonuclease/phosphatase"/>
    <property type="match status" value="1"/>
</dbReference>
<dbReference type="SUPFAM" id="SSF56219">
    <property type="entry name" value="DNase I-like"/>
    <property type="match status" value="1"/>
</dbReference>
<dbReference type="PANTHER" id="PTHR12121:SF34">
    <property type="entry name" value="PROTEIN ANGEL"/>
    <property type="match status" value="1"/>
</dbReference>
<dbReference type="InterPro" id="IPR005135">
    <property type="entry name" value="Endo/exonuclease/phosphatase"/>
</dbReference>
<dbReference type="GO" id="GO:0000175">
    <property type="term" value="F:3'-5'-RNA exonuclease activity"/>
    <property type="evidence" value="ECO:0007669"/>
    <property type="project" value="TreeGrafter"/>
</dbReference>
<keyword evidence="2" id="KW-1185">Reference proteome</keyword>
<accession>A0A6P8XG05</accession>
<dbReference type="CTD" id="37748"/>
<name>A0A6P8XG05_DROAB</name>
<evidence type="ECO:0000313" key="2">
    <source>
        <dbReference type="Proteomes" id="UP000515160"/>
    </source>
</evidence>
<proteinExistence type="predicted"/>
<protein>
    <submittedName>
        <fullName evidence="3">Protein angel</fullName>
    </submittedName>
</protein>
<dbReference type="RefSeq" id="XP_034111709.1">
    <property type="nucleotide sequence ID" value="XM_034255818.2"/>
</dbReference>
<dbReference type="GeneID" id="117572741"/>
<dbReference type="OrthoDB" id="10253982at2759"/>
<dbReference type="Proteomes" id="UP000515160">
    <property type="component" value="Chromosome 3"/>
</dbReference>
<evidence type="ECO:0000259" key="1">
    <source>
        <dbReference type="Pfam" id="PF03372"/>
    </source>
</evidence>
<dbReference type="AlphaFoldDB" id="A0A6P8XG05"/>
<dbReference type="InterPro" id="IPR036691">
    <property type="entry name" value="Endo/exonu/phosph_ase_sf"/>
</dbReference>
<organism evidence="2 3">
    <name type="scientific">Drosophila albomicans</name>
    <name type="common">Fruit fly</name>
    <dbReference type="NCBI Taxonomy" id="7291"/>
    <lineage>
        <taxon>Eukaryota</taxon>
        <taxon>Metazoa</taxon>
        <taxon>Ecdysozoa</taxon>
        <taxon>Arthropoda</taxon>
        <taxon>Hexapoda</taxon>
        <taxon>Insecta</taxon>
        <taxon>Pterygota</taxon>
        <taxon>Neoptera</taxon>
        <taxon>Endopterygota</taxon>
        <taxon>Diptera</taxon>
        <taxon>Brachycera</taxon>
        <taxon>Muscomorpha</taxon>
        <taxon>Ephydroidea</taxon>
        <taxon>Drosophilidae</taxon>
        <taxon>Drosophila</taxon>
    </lineage>
</organism>
<sequence>MSKSLLRSLKTRIQNTQRGLSIGQRRIAPKMEPRYDYNRKWTMPAAVKLKATTENQAAACGATTTFKLISYNILAQDLLMEHMHLYLDRPQELLTWHSRLQKLQREIIKLDADILCLQEMQHNHLPLLVQRLTASSGKRLEYVYKKKTGNRTDGCAIIYDSYKFKLLHQRAVELYDASVPLLDRDNVALLAKFRLKQSEEPKEVIVATTHLLFNPRRSDVRCAQVAKVLNELRHFATNSTTDKTTPVILTGDFNSEIESSPMYLAQAQGTEPSALNFKILDPGDFTASTFQDAWITVDYIMHSDAPHAKHKLQVLSVYLLPKIGTCANAGNIPNYYLGSDHYSLGAVFAIV</sequence>
<dbReference type="Pfam" id="PF03372">
    <property type="entry name" value="Exo_endo_phos"/>
    <property type="match status" value="1"/>
</dbReference>
<dbReference type="InterPro" id="IPR050410">
    <property type="entry name" value="CCR4/nocturin_mRNA_transcr"/>
</dbReference>